<reference evidence="3 4" key="1">
    <citation type="submission" date="2020-08" db="EMBL/GenBank/DDBJ databases">
        <title>Genomic Encyclopedia of Type Strains, Phase IV (KMG-IV): sequencing the most valuable type-strain genomes for metagenomic binning, comparative biology and taxonomic classification.</title>
        <authorList>
            <person name="Goeker M."/>
        </authorList>
    </citation>
    <scope>NUCLEOTIDE SEQUENCE [LARGE SCALE GENOMIC DNA]</scope>
    <source>
        <strain evidence="3 4">DSM 105074</strain>
    </source>
</reference>
<dbReference type="InterPro" id="IPR037066">
    <property type="entry name" value="Plug_dom_sf"/>
</dbReference>
<name>A0A840TIJ7_9BACT</name>
<evidence type="ECO:0008006" key="5">
    <source>
        <dbReference type="Google" id="ProtNLM"/>
    </source>
</evidence>
<dbReference type="PANTHER" id="PTHR40980">
    <property type="entry name" value="PLUG DOMAIN-CONTAINING PROTEIN"/>
    <property type="match status" value="1"/>
</dbReference>
<proteinExistence type="predicted"/>
<evidence type="ECO:0000313" key="3">
    <source>
        <dbReference type="EMBL" id="MBB5283996.1"/>
    </source>
</evidence>
<dbReference type="InterPro" id="IPR008969">
    <property type="entry name" value="CarboxyPept-like_regulatory"/>
</dbReference>
<keyword evidence="4" id="KW-1185">Reference proteome</keyword>
<sequence length="800" mass="90738">MQKITLFALFFLGTFRLLAQQVPVHLKLTEPSKLPVIAATVQVMQVPDTTVVQYGLTDTLGTLTLSLTAGKPYRLVASSVGYRTLRQTFTVTTAKSTFTFILNEENQQLQEVRVTAARPLLRQEDDKMILDPEPLVSTSTSTLELLEKTPGLFVDPDGNVYLSSTTPATIYINGREQRMSTADIASMLKSLPPNSISHIEILRTPSAKYDASGSGGVVNVVLKKGVKIGLTGSVNAALHQGRYGNQMLGVNLTNHEGRRHSYLNLNYTHRNSYEKVETQRLLPNGNRIAQQAFTTFPSDVAYAGFGFGYEFSPKWEVNYDSRINYNLNNSASVNESVIRAASGGTLLSDNTNYLQNRSNVFSMSQGVTTKYKINEAGSELTTDFSYGYFENKGTQAYQTLFELPQVSELAGNGHWTNRRHVWAGQVDLRYKLPKQITLETGLKSTFQGFQSGTNYFVQQGDQLEVDDFRTNTFTYRDNINAAYVQGSKTFGAFILKVGTRLENTIMHGRQRIPADTSFRINRTDLFPYLFLSRSIGKIAGWEMRSYLVARRSITRPAYEYLNPFARFVDQYLYETGNPALRPQFTQNFEVNISVEERPIFAVGRNYTQDIFTNVLYQDPQNPALAYRSYDNLGRNSETYFRLLGAIPPGRKYFFVVGMQYNYNDYRGVYEERPLEFQRGSMSFFTFHQLKIDPLTTLSLNGFYRMKGQLQFYELSNFGNLNLNLNRQLLNKKLLASLSVTDLFFTNKYEFTLNQGSVSASGARINDTRRVGLSLRYNFGIRKKEERSGMPDFDSLERNSR</sequence>
<feature type="domain" description="TonB-dependent receptor plug" evidence="1">
    <location>
        <begin position="139"/>
        <end position="217"/>
    </location>
</feature>
<accession>A0A840TIJ7</accession>
<comment type="caution">
    <text evidence="3">The sequence shown here is derived from an EMBL/GenBank/DDBJ whole genome shotgun (WGS) entry which is preliminary data.</text>
</comment>
<dbReference type="SUPFAM" id="SSF56935">
    <property type="entry name" value="Porins"/>
    <property type="match status" value="1"/>
</dbReference>
<dbReference type="AlphaFoldDB" id="A0A840TIJ7"/>
<organism evidence="3 4">
    <name type="scientific">Rhabdobacter roseus</name>
    <dbReference type="NCBI Taxonomy" id="1655419"/>
    <lineage>
        <taxon>Bacteria</taxon>
        <taxon>Pseudomonadati</taxon>
        <taxon>Bacteroidota</taxon>
        <taxon>Cytophagia</taxon>
        <taxon>Cytophagales</taxon>
        <taxon>Cytophagaceae</taxon>
        <taxon>Rhabdobacter</taxon>
    </lineage>
</organism>
<evidence type="ECO:0000313" key="4">
    <source>
        <dbReference type="Proteomes" id="UP000557307"/>
    </source>
</evidence>
<dbReference type="Proteomes" id="UP000557307">
    <property type="component" value="Unassembled WGS sequence"/>
</dbReference>
<dbReference type="SUPFAM" id="SSF49464">
    <property type="entry name" value="Carboxypeptidase regulatory domain-like"/>
    <property type="match status" value="1"/>
</dbReference>
<dbReference type="EMBL" id="JACHGF010000003">
    <property type="protein sequence ID" value="MBB5283996.1"/>
    <property type="molecule type" value="Genomic_DNA"/>
</dbReference>
<gene>
    <name evidence="3" type="ORF">HNQ92_002139</name>
</gene>
<evidence type="ECO:0000259" key="2">
    <source>
        <dbReference type="Pfam" id="PF14905"/>
    </source>
</evidence>
<dbReference type="Gene3D" id="2.170.130.10">
    <property type="entry name" value="TonB-dependent receptor, plug domain"/>
    <property type="match status" value="1"/>
</dbReference>
<dbReference type="Pfam" id="PF14905">
    <property type="entry name" value="OMP_b-brl_3"/>
    <property type="match status" value="1"/>
</dbReference>
<dbReference type="InterPro" id="IPR041700">
    <property type="entry name" value="OMP_b-brl_3"/>
</dbReference>
<protein>
    <recommendedName>
        <fullName evidence="5">TonB-dependent receptor</fullName>
    </recommendedName>
</protein>
<dbReference type="Pfam" id="PF07715">
    <property type="entry name" value="Plug"/>
    <property type="match status" value="1"/>
</dbReference>
<dbReference type="RefSeq" id="WP_184173964.1">
    <property type="nucleotide sequence ID" value="NZ_JACHGF010000003.1"/>
</dbReference>
<dbReference type="InterPro" id="IPR012910">
    <property type="entry name" value="Plug_dom"/>
</dbReference>
<dbReference type="PANTHER" id="PTHR40980:SF4">
    <property type="entry name" value="TONB-DEPENDENT RECEPTOR-LIKE BETA-BARREL DOMAIN-CONTAINING PROTEIN"/>
    <property type="match status" value="1"/>
</dbReference>
<feature type="domain" description="Outer membrane protein beta-barrel" evidence="2">
    <location>
        <begin position="372"/>
        <end position="776"/>
    </location>
</feature>
<evidence type="ECO:0000259" key="1">
    <source>
        <dbReference type="Pfam" id="PF07715"/>
    </source>
</evidence>